<evidence type="ECO:0000259" key="3">
    <source>
        <dbReference type="Pfam" id="PF13476"/>
    </source>
</evidence>
<dbReference type="EMBL" id="CP014796">
    <property type="protein sequence ID" value="APX23560.1"/>
    <property type="molecule type" value="Genomic_DNA"/>
</dbReference>
<proteinExistence type="predicted"/>
<accession>A0A1U7D670</accession>
<evidence type="ECO:0000259" key="2">
    <source>
        <dbReference type="Pfam" id="PF10088"/>
    </source>
</evidence>
<dbReference type="KEGG" id="tpro:Ga0080559_TMP2764"/>
<feature type="coiled-coil region" evidence="1">
    <location>
        <begin position="323"/>
        <end position="357"/>
    </location>
</feature>
<protein>
    <recommendedName>
        <fullName evidence="6">DUF2326 domain-containing protein</fullName>
    </recommendedName>
</protein>
<evidence type="ECO:0000256" key="1">
    <source>
        <dbReference type="SAM" id="Coils"/>
    </source>
</evidence>
<dbReference type="RefSeq" id="WP_076623571.1">
    <property type="nucleotide sequence ID" value="NZ_BMEW01000038.1"/>
</dbReference>
<dbReference type="Pfam" id="PF13476">
    <property type="entry name" value="AAA_23"/>
    <property type="match status" value="1"/>
</dbReference>
<dbReference type="SUPFAM" id="SSF52540">
    <property type="entry name" value="P-loop containing nucleoside triphosphate hydrolases"/>
    <property type="match status" value="1"/>
</dbReference>
<sequence length="569" mass="65149">MIRLNRLYSSPKIFREITFTSGVNLILGEPSENNAKTNGVGKSVAVEFLNFGLLSKFSTSRVRKIPEDVFPDEVEVCVDLTVNSKNLTICRSRGSENAPKIIVDGETHIFNKLEDAIQFLSALAFSNTADEHPSFRSMLGIFIRDERSEFKSIISGFDTRIRAADDYGPHLYLLHIDVGIYKKIKDLLNEIKNLQSKSKEFVKSVELLRNKSIDEARADLNELDAEVSLIREDIEGLENSSTYEALEAEMQSLEDRISEARQKSAVALEKLSRLEPVGIEKVDISVDELAEYYNDLKSGLGDLVSRDFEELLSFKRKIHQFQGDVLRRRRSQIEQQLDATKKELRVLDKEYKRKLRLLDQEGALRVLRQTFATFQDKSDQLSDLRSFISGHDDAVAERRERTLEKDIELQRLQSEIDHAQAVRKSFEMTILEIHNEVMRNRQASFVLETVNKANVVDLVLRIDSDGSHSVEREKTFIYDFSLLTNEYTSQRHFGFLVHDNIFEVDSDTLNRSLNFIANEASKLSGQYILTLNSDRASADAADAMKELSSCVRASFTKDNRFLGRRYQEK</sequence>
<evidence type="ECO:0000313" key="4">
    <source>
        <dbReference type="EMBL" id="APX23560.1"/>
    </source>
</evidence>
<evidence type="ECO:0008006" key="6">
    <source>
        <dbReference type="Google" id="ProtNLM"/>
    </source>
</evidence>
<name>A0A1U7D670_9RHOB</name>
<feature type="coiled-coil region" evidence="1">
    <location>
        <begin position="184"/>
        <end position="270"/>
    </location>
</feature>
<gene>
    <name evidence="4" type="ORF">Ga0080559_TMP2764</name>
</gene>
<evidence type="ECO:0000313" key="5">
    <source>
        <dbReference type="Proteomes" id="UP000186559"/>
    </source>
</evidence>
<feature type="domain" description="Rad50/SbcC-type AAA" evidence="3">
    <location>
        <begin position="16"/>
        <end position="255"/>
    </location>
</feature>
<keyword evidence="5" id="KW-1185">Reference proteome</keyword>
<reference evidence="4 5" key="1">
    <citation type="submission" date="2016-03" db="EMBL/GenBank/DDBJ databases">
        <title>Deep-sea bacteria in the southern Pacific.</title>
        <authorList>
            <person name="Tang K."/>
        </authorList>
    </citation>
    <scope>NUCLEOTIDE SEQUENCE [LARGE SCALE GENOMIC DNA]</scope>
    <source>
        <strain evidence="4 5">JLT2016</strain>
    </source>
</reference>
<dbReference type="InterPro" id="IPR038729">
    <property type="entry name" value="Rad50/SbcC_AAA"/>
</dbReference>
<dbReference type="Proteomes" id="UP000186559">
    <property type="component" value="Chromosome"/>
</dbReference>
<keyword evidence="1" id="KW-0175">Coiled coil</keyword>
<organism evidence="4 5">
    <name type="scientific">Salipiger profundus</name>
    <dbReference type="NCBI Taxonomy" id="1229727"/>
    <lineage>
        <taxon>Bacteria</taxon>
        <taxon>Pseudomonadati</taxon>
        <taxon>Pseudomonadota</taxon>
        <taxon>Alphaproteobacteria</taxon>
        <taxon>Rhodobacterales</taxon>
        <taxon>Roseobacteraceae</taxon>
        <taxon>Salipiger</taxon>
    </lineage>
</organism>
<feature type="domain" description="DUF2326" evidence="2">
    <location>
        <begin position="434"/>
        <end position="543"/>
    </location>
</feature>
<dbReference type="AlphaFoldDB" id="A0A1U7D670"/>
<dbReference type="InterPro" id="IPR018760">
    <property type="entry name" value="DUF2326"/>
</dbReference>
<dbReference type="InterPro" id="IPR027417">
    <property type="entry name" value="P-loop_NTPase"/>
</dbReference>
<dbReference type="Pfam" id="PF10088">
    <property type="entry name" value="DUF2326"/>
    <property type="match status" value="1"/>
</dbReference>